<dbReference type="EMBL" id="JACAZF010000012">
    <property type="protein sequence ID" value="KAF7291976.1"/>
    <property type="molecule type" value="Genomic_DNA"/>
</dbReference>
<dbReference type="GeneID" id="59351251"/>
<accession>A0A8H6VU36</accession>
<dbReference type="Proteomes" id="UP000636479">
    <property type="component" value="Unassembled WGS sequence"/>
</dbReference>
<evidence type="ECO:0000313" key="1">
    <source>
        <dbReference type="EMBL" id="KAF7291976.1"/>
    </source>
</evidence>
<dbReference type="RefSeq" id="XP_037214703.1">
    <property type="nucleotide sequence ID" value="XM_037368735.1"/>
</dbReference>
<organism evidence="1 2">
    <name type="scientific">Mycena indigotica</name>
    <dbReference type="NCBI Taxonomy" id="2126181"/>
    <lineage>
        <taxon>Eukaryota</taxon>
        <taxon>Fungi</taxon>
        <taxon>Dikarya</taxon>
        <taxon>Basidiomycota</taxon>
        <taxon>Agaricomycotina</taxon>
        <taxon>Agaricomycetes</taxon>
        <taxon>Agaricomycetidae</taxon>
        <taxon>Agaricales</taxon>
        <taxon>Marasmiineae</taxon>
        <taxon>Mycenaceae</taxon>
        <taxon>Mycena</taxon>
    </lineage>
</organism>
<evidence type="ECO:0008006" key="3">
    <source>
        <dbReference type="Google" id="ProtNLM"/>
    </source>
</evidence>
<protein>
    <recommendedName>
        <fullName evidence="3">F-box domain-containing protein</fullName>
    </recommendedName>
</protein>
<proteinExistence type="predicted"/>
<name>A0A8H6VU36_9AGAR</name>
<evidence type="ECO:0000313" key="2">
    <source>
        <dbReference type="Proteomes" id="UP000636479"/>
    </source>
</evidence>
<sequence length="420" mass="47768">MSTDLWSTLPPEISIQIANHNAEDVDALRAMRLVSKEMRDVATKALFSALYFASPDDIQRWLLATEDLPFLVSAVRKLRLSIPLDGPPALPRLENVEEVIWFRNQPWNTDIATTYMQDVFPAATRLSFLHVQFEDISHVTSILRSSNPLNSLTFQYCTLASYARPTAGDVYPRVDWSQMNVARICGNSFGLEAKALPLATQLFSNSRPLSTALQQLSMLLWRDFYNVSSEDSNGLPMQLILLRYSVQSLTHLAINPNLGERWGLNDMLNRTLKQFPPFDALLDLTIHFGRLGFDSSHAEAFFDALPLLPRLSTLRFVFRLTGTPDDYKWFKNVFAWKPTALTQASLQERCPNIANLVWVFRVAEYVYTQLAVTTTPCTSDYRLGIERLLSGRLEEIGVCDLFPMTIEWLDGQHNPLIIED</sequence>
<comment type="caution">
    <text evidence="1">The sequence shown here is derived from an EMBL/GenBank/DDBJ whole genome shotgun (WGS) entry which is preliminary data.</text>
</comment>
<gene>
    <name evidence="1" type="ORF">MIND_01223300</name>
</gene>
<reference evidence="1" key="1">
    <citation type="submission" date="2020-05" db="EMBL/GenBank/DDBJ databases">
        <title>Mycena genomes resolve the evolution of fungal bioluminescence.</title>
        <authorList>
            <person name="Tsai I.J."/>
        </authorList>
    </citation>
    <scope>NUCLEOTIDE SEQUENCE</scope>
    <source>
        <strain evidence="1">171206Taipei</strain>
    </source>
</reference>
<dbReference type="AlphaFoldDB" id="A0A8H6VU36"/>
<dbReference type="OrthoDB" id="2976884at2759"/>
<keyword evidence="2" id="KW-1185">Reference proteome</keyword>